<dbReference type="InterPro" id="IPR011701">
    <property type="entry name" value="MFS"/>
</dbReference>
<evidence type="ECO:0000313" key="7">
    <source>
        <dbReference type="Proteomes" id="UP000202485"/>
    </source>
</evidence>
<feature type="transmembrane region" description="Helical" evidence="4">
    <location>
        <begin position="105"/>
        <end position="123"/>
    </location>
</feature>
<feature type="transmembrane region" description="Helical" evidence="4">
    <location>
        <begin position="47"/>
        <end position="69"/>
    </location>
</feature>
<name>A0A238JXI8_9RHOB</name>
<evidence type="ECO:0000313" key="6">
    <source>
        <dbReference type="EMBL" id="SMX34927.1"/>
    </source>
</evidence>
<feature type="transmembrane region" description="Helical" evidence="4">
    <location>
        <begin position="219"/>
        <end position="240"/>
    </location>
</feature>
<proteinExistence type="predicted"/>
<reference evidence="7" key="1">
    <citation type="submission" date="2017-05" db="EMBL/GenBank/DDBJ databases">
        <authorList>
            <person name="Rodrigo-Torres L."/>
            <person name="Arahal R. D."/>
            <person name="Lucena T."/>
        </authorList>
    </citation>
    <scope>NUCLEOTIDE SEQUENCE [LARGE SCALE GENOMIC DNA]</scope>
    <source>
        <strain evidence="7">CECT 8715</strain>
    </source>
</reference>
<evidence type="ECO:0000256" key="1">
    <source>
        <dbReference type="ARBA" id="ARBA00022692"/>
    </source>
</evidence>
<dbReference type="Proteomes" id="UP000202485">
    <property type="component" value="Unassembled WGS sequence"/>
</dbReference>
<dbReference type="EMBL" id="FXYG01000001">
    <property type="protein sequence ID" value="SMX34927.1"/>
    <property type="molecule type" value="Genomic_DNA"/>
</dbReference>
<feature type="domain" description="Major facilitator superfamily (MFS) profile" evidence="5">
    <location>
        <begin position="10"/>
        <end position="385"/>
    </location>
</feature>
<dbReference type="GO" id="GO:0022857">
    <property type="term" value="F:transmembrane transporter activity"/>
    <property type="evidence" value="ECO:0007669"/>
    <property type="project" value="InterPro"/>
</dbReference>
<evidence type="ECO:0000256" key="3">
    <source>
        <dbReference type="ARBA" id="ARBA00023136"/>
    </source>
</evidence>
<gene>
    <name evidence="6" type="ORF">RUA8715_00706</name>
</gene>
<dbReference type="OrthoDB" id="6095882at2"/>
<feature type="transmembrane region" description="Helical" evidence="4">
    <location>
        <begin position="135"/>
        <end position="154"/>
    </location>
</feature>
<organism evidence="6 7">
    <name type="scientific">Ruegeria arenilitoris</name>
    <dbReference type="NCBI Taxonomy" id="1173585"/>
    <lineage>
        <taxon>Bacteria</taxon>
        <taxon>Pseudomonadati</taxon>
        <taxon>Pseudomonadota</taxon>
        <taxon>Alphaproteobacteria</taxon>
        <taxon>Rhodobacterales</taxon>
        <taxon>Roseobacteraceae</taxon>
        <taxon>Ruegeria</taxon>
    </lineage>
</organism>
<sequence length="393" mass="41018">MTQSFRIFLQVILLWLAGLGAATQFAKIAVAFDAVGALYPGYGDAIGWLLSIISLMGAVLGAMSGAITAQFGPVRLLVFGLLLGGVVSVFQSTIPGFHVMLGSRIIEGVSHLAIVVAAPTLIAQITRGAARNAAMVLWSSFFGVAFALNAWFGLPMIQRFGLADYFMGHGFLMALIAGLVALFPPKGPPIATGRQGWGLGSILQTHLETYRSPRMAAPAIGWFFYTLTFVSLLAILPGRMPEDQSVLVASLMPLAGIVLSWVAVPVLLTFLSAVTVVNLGFAAGMVALALLFFGAPLPVVGIALFAVLGLVQGGSFAAVPQLNGSARDQALSYGAMAQMGNAGNLLGTPVLIAILWRAGEGSMFVAVLVFYAAAIAAHLFQSLRRRPSPGDLG</sequence>
<dbReference type="CDD" id="cd06174">
    <property type="entry name" value="MFS"/>
    <property type="match status" value="1"/>
</dbReference>
<keyword evidence="2 4" id="KW-1133">Transmembrane helix</keyword>
<accession>A0A238JXI8</accession>
<feature type="transmembrane region" description="Helical" evidence="4">
    <location>
        <begin position="246"/>
        <end position="268"/>
    </location>
</feature>
<dbReference type="AlphaFoldDB" id="A0A238JXI8"/>
<dbReference type="Pfam" id="PF07690">
    <property type="entry name" value="MFS_1"/>
    <property type="match status" value="1"/>
</dbReference>
<dbReference type="InterPro" id="IPR020846">
    <property type="entry name" value="MFS_dom"/>
</dbReference>
<keyword evidence="3 4" id="KW-0472">Membrane</keyword>
<feature type="transmembrane region" description="Helical" evidence="4">
    <location>
        <begin position="362"/>
        <end position="380"/>
    </location>
</feature>
<feature type="transmembrane region" description="Helical" evidence="4">
    <location>
        <begin position="76"/>
        <end position="99"/>
    </location>
</feature>
<keyword evidence="7" id="KW-1185">Reference proteome</keyword>
<protein>
    <submittedName>
        <fullName evidence="6">Major Facilitator Superfamily protein</fullName>
    </submittedName>
</protein>
<evidence type="ECO:0000259" key="5">
    <source>
        <dbReference type="PROSITE" id="PS50850"/>
    </source>
</evidence>
<feature type="transmembrane region" description="Helical" evidence="4">
    <location>
        <begin position="331"/>
        <end position="356"/>
    </location>
</feature>
<keyword evidence="1 4" id="KW-0812">Transmembrane</keyword>
<dbReference type="SUPFAM" id="SSF103473">
    <property type="entry name" value="MFS general substrate transporter"/>
    <property type="match status" value="1"/>
</dbReference>
<dbReference type="InterPro" id="IPR036259">
    <property type="entry name" value="MFS_trans_sf"/>
</dbReference>
<evidence type="ECO:0000256" key="4">
    <source>
        <dbReference type="SAM" id="Phobius"/>
    </source>
</evidence>
<feature type="transmembrane region" description="Helical" evidence="4">
    <location>
        <begin position="166"/>
        <end position="184"/>
    </location>
</feature>
<dbReference type="RefSeq" id="WP_093962236.1">
    <property type="nucleotide sequence ID" value="NZ_FXYG01000001.1"/>
</dbReference>
<dbReference type="Gene3D" id="1.20.1250.20">
    <property type="entry name" value="MFS general substrate transporter like domains"/>
    <property type="match status" value="1"/>
</dbReference>
<dbReference type="PROSITE" id="PS50850">
    <property type="entry name" value="MFS"/>
    <property type="match status" value="1"/>
</dbReference>
<evidence type="ECO:0000256" key="2">
    <source>
        <dbReference type="ARBA" id="ARBA00022989"/>
    </source>
</evidence>